<dbReference type="InterPro" id="IPR007143">
    <property type="entry name" value="Vps28"/>
</dbReference>
<dbReference type="GO" id="GO:0032509">
    <property type="term" value="P:endosome transport via multivesicular body sorting pathway"/>
    <property type="evidence" value="ECO:0007669"/>
    <property type="project" value="InterPro"/>
</dbReference>
<dbReference type="EMBL" id="JOJR01000599">
    <property type="protein sequence ID" value="RCN36024.1"/>
    <property type="molecule type" value="Genomic_DNA"/>
</dbReference>
<dbReference type="GO" id="GO:0000813">
    <property type="term" value="C:ESCRT I complex"/>
    <property type="evidence" value="ECO:0007669"/>
    <property type="project" value="InterPro"/>
</dbReference>
<dbReference type="Gene3D" id="1.20.120.1130">
    <property type="match status" value="1"/>
</dbReference>
<proteinExistence type="predicted"/>
<comment type="caution">
    <text evidence="1">The sequence shown here is derived from an EMBL/GenBank/DDBJ whole genome shotgun (WGS) entry which is preliminary data.</text>
</comment>
<organism evidence="1 2">
    <name type="scientific">Ancylostoma caninum</name>
    <name type="common">Dog hookworm</name>
    <dbReference type="NCBI Taxonomy" id="29170"/>
    <lineage>
        <taxon>Eukaryota</taxon>
        <taxon>Metazoa</taxon>
        <taxon>Ecdysozoa</taxon>
        <taxon>Nematoda</taxon>
        <taxon>Chromadorea</taxon>
        <taxon>Rhabditida</taxon>
        <taxon>Rhabditina</taxon>
        <taxon>Rhabditomorpha</taxon>
        <taxon>Strongyloidea</taxon>
        <taxon>Ancylostomatidae</taxon>
        <taxon>Ancylostomatinae</taxon>
        <taxon>Ancylostoma</taxon>
    </lineage>
</organism>
<dbReference type="InterPro" id="IPR037206">
    <property type="entry name" value="VPS28_C_sf"/>
</dbReference>
<protein>
    <submittedName>
        <fullName evidence="1">Uncharacterized protein</fullName>
    </submittedName>
</protein>
<dbReference type="Proteomes" id="UP000252519">
    <property type="component" value="Unassembled WGS sequence"/>
</dbReference>
<gene>
    <name evidence="1" type="ORF">ANCCAN_18102</name>
</gene>
<keyword evidence="2" id="KW-1185">Reference proteome</keyword>
<name>A0A368FUZ3_ANCCA</name>
<dbReference type="STRING" id="29170.A0A368FUZ3"/>
<evidence type="ECO:0000313" key="2">
    <source>
        <dbReference type="Proteomes" id="UP000252519"/>
    </source>
</evidence>
<evidence type="ECO:0000313" key="1">
    <source>
        <dbReference type="EMBL" id="RCN36024.1"/>
    </source>
</evidence>
<accession>A0A368FUZ3</accession>
<dbReference type="SUPFAM" id="SSF140427">
    <property type="entry name" value="VPS28 C-terminal domain-like"/>
    <property type="match status" value="1"/>
</dbReference>
<dbReference type="Pfam" id="PF03997">
    <property type="entry name" value="VPS28"/>
    <property type="match status" value="1"/>
</dbReference>
<dbReference type="AlphaFoldDB" id="A0A368FUZ3"/>
<sequence length="106" mass="11934">MNVVKYIYVRLALENVTNQLKSDINSGVYPFFDKSKWNVSSADVLDSDLNDLYTSVPAMGLPDDPDGKAEVKVWRDRFPEMSASEETAIEDACQMNFSSKEHTPPL</sequence>
<reference evidence="1 2" key="1">
    <citation type="submission" date="2014-10" db="EMBL/GenBank/DDBJ databases">
        <title>Draft genome of the hookworm Ancylostoma caninum.</title>
        <authorList>
            <person name="Mitreva M."/>
        </authorList>
    </citation>
    <scope>NUCLEOTIDE SEQUENCE [LARGE SCALE GENOMIC DNA]</scope>
    <source>
        <strain evidence="1 2">Baltimore</strain>
    </source>
</reference>